<evidence type="ECO:0000256" key="1">
    <source>
        <dbReference type="ARBA" id="ARBA00022649"/>
    </source>
</evidence>
<dbReference type="AlphaFoldDB" id="A0A1D8B3J4"/>
<proteinExistence type="predicted"/>
<organism evidence="2 3">
    <name type="scientific">Pauljensenia hongkongensis</name>
    <dbReference type="NCBI Taxonomy" id="178339"/>
    <lineage>
        <taxon>Bacteria</taxon>
        <taxon>Bacillati</taxon>
        <taxon>Actinomycetota</taxon>
        <taxon>Actinomycetes</taxon>
        <taxon>Actinomycetales</taxon>
        <taxon>Actinomycetaceae</taxon>
        <taxon>Pauljensenia</taxon>
    </lineage>
</organism>
<accession>A0A1D8B3J4</accession>
<dbReference type="STRING" id="178339.BH719_07465"/>
<dbReference type="Pfam" id="PF07704">
    <property type="entry name" value="PSK_trans_fac"/>
    <property type="match status" value="1"/>
</dbReference>
<evidence type="ECO:0000313" key="2">
    <source>
        <dbReference type="EMBL" id="AOS47702.1"/>
    </source>
</evidence>
<keyword evidence="3" id="KW-1185">Reference proteome</keyword>
<dbReference type="GO" id="GO:0006355">
    <property type="term" value="P:regulation of DNA-templated transcription"/>
    <property type="evidence" value="ECO:0007669"/>
    <property type="project" value="InterPro"/>
</dbReference>
<keyword evidence="1" id="KW-1277">Toxin-antitoxin system</keyword>
<protein>
    <submittedName>
        <fullName evidence="2">Toxin-antitoxin system protein</fullName>
    </submittedName>
</protein>
<evidence type="ECO:0000313" key="3">
    <source>
        <dbReference type="Proteomes" id="UP000095214"/>
    </source>
</evidence>
<dbReference type="EMBL" id="CP017298">
    <property type="protein sequence ID" value="AOS47702.1"/>
    <property type="molecule type" value="Genomic_DNA"/>
</dbReference>
<sequence>MAMTLRLDQDRARKLEELAQRSGTSKHDAVLHAIDEEFSRTTHHQRVNDALSRTVERWGDAIERLGQ</sequence>
<dbReference type="OrthoDB" id="4426404at2"/>
<dbReference type="RefSeq" id="WP_009744213.1">
    <property type="nucleotide sequence ID" value="NZ_CP017298.1"/>
</dbReference>
<dbReference type="InterPro" id="IPR010985">
    <property type="entry name" value="Ribbon_hlx_hlx"/>
</dbReference>
<dbReference type="InterPro" id="IPR011660">
    <property type="entry name" value="VapB-like"/>
</dbReference>
<reference evidence="2 3" key="1">
    <citation type="submission" date="2016-09" db="EMBL/GenBank/DDBJ databases">
        <title>Complete genome sequence of Actinomyces hongkongensis HKU8.</title>
        <authorList>
            <person name="Gao Y.-X."/>
            <person name="Zhou Y.-Y."/>
            <person name="Xie Y."/>
            <person name="Wang M."/>
            <person name="Wang S.-J."/>
            <person name="Shen S.-G."/>
        </authorList>
    </citation>
    <scope>NUCLEOTIDE SEQUENCE [LARGE SCALE GENOMIC DNA]</scope>
    <source>
        <strain evidence="2 3">HKU8</strain>
    </source>
</reference>
<dbReference type="Proteomes" id="UP000095214">
    <property type="component" value="Chromosome"/>
</dbReference>
<dbReference type="SUPFAM" id="SSF47598">
    <property type="entry name" value="Ribbon-helix-helix"/>
    <property type="match status" value="1"/>
</dbReference>
<dbReference type="KEGG" id="phon:BH719_07465"/>
<name>A0A1D8B3J4_9ACTO</name>
<gene>
    <name evidence="2" type="ORF">BH719_07465</name>
</gene>